<dbReference type="GO" id="GO:0032259">
    <property type="term" value="P:methylation"/>
    <property type="evidence" value="ECO:0007669"/>
    <property type="project" value="UniProtKB-KW"/>
</dbReference>
<proteinExistence type="predicted"/>
<evidence type="ECO:0000259" key="1">
    <source>
        <dbReference type="Pfam" id="PF08241"/>
    </source>
</evidence>
<dbReference type="InterPro" id="IPR013216">
    <property type="entry name" value="Methyltransf_11"/>
</dbReference>
<protein>
    <submittedName>
        <fullName evidence="2">Methyltransferase</fullName>
    </submittedName>
</protein>
<feature type="domain" description="Methyltransferase type 11" evidence="1">
    <location>
        <begin position="60"/>
        <end position="155"/>
    </location>
</feature>
<dbReference type="PANTHER" id="PTHR42912">
    <property type="entry name" value="METHYLTRANSFERASE"/>
    <property type="match status" value="1"/>
</dbReference>
<name>A0ABQ4V618_9MYCO</name>
<sequence length="272" mass="28839">MPDSGPTGRESLPLAERSDADLPGHWLLARLGKRVLRPGGLAMTARLLATARIEGADVVELGPGLGRTASDIVGLRPRSYVGVDDTAAATEAVRRIVAPVAGSVVVADASQTGLPDTSVDVVVGEAMLTMQSDKAKRAIVDEAFRVLRPGGRYAIHELGLAPDSMPQATKDEIRRDMARAIKVNARPLTSAEWSKLLTEAGFEVASVDHAPMALLNPARVLADEGVVGALRIVGNLIRRGAARRRVIGMRRTFHRYRRSLTAVGVVGVVPAS</sequence>
<dbReference type="InterPro" id="IPR050508">
    <property type="entry name" value="Methyltransf_Superfamily"/>
</dbReference>
<keyword evidence="3" id="KW-1185">Reference proteome</keyword>
<dbReference type="PANTHER" id="PTHR42912:SF95">
    <property type="entry name" value="METHYLTRANSFERASE TYPE 11 DOMAIN-CONTAINING PROTEIN"/>
    <property type="match status" value="1"/>
</dbReference>
<organism evidence="2 3">
    <name type="scientific">Mycolicibacterium cyprinidarum</name>
    <dbReference type="NCBI Taxonomy" id="2860311"/>
    <lineage>
        <taxon>Bacteria</taxon>
        <taxon>Bacillati</taxon>
        <taxon>Actinomycetota</taxon>
        <taxon>Actinomycetes</taxon>
        <taxon>Mycobacteriales</taxon>
        <taxon>Mycobacteriaceae</taxon>
        <taxon>Mycolicibacterium</taxon>
    </lineage>
</organism>
<reference evidence="2 3" key="1">
    <citation type="submission" date="2021-08" db="EMBL/GenBank/DDBJ databases">
        <title>Draft genome sequence of Mycolicibacterium sp. NGTWS1702 strain.</title>
        <authorList>
            <person name="Matsumoto M."/>
            <person name="Tang B.C.C."/>
            <person name="Machida Y."/>
            <person name="Matoyama H."/>
            <person name="Kishihara T."/>
            <person name="Sato S."/>
            <person name="Kondo I."/>
            <person name="Sano M."/>
            <person name="Kato G."/>
        </authorList>
    </citation>
    <scope>NUCLEOTIDE SEQUENCE [LARGE SCALE GENOMIC DNA]</scope>
    <source>
        <strain evidence="2 3">NGTWSNA01</strain>
    </source>
</reference>
<dbReference type="InterPro" id="IPR029063">
    <property type="entry name" value="SAM-dependent_MTases_sf"/>
</dbReference>
<dbReference type="Proteomes" id="UP001060504">
    <property type="component" value="Unassembled WGS sequence"/>
</dbReference>
<accession>A0ABQ4V618</accession>
<dbReference type="CDD" id="cd02440">
    <property type="entry name" value="AdoMet_MTases"/>
    <property type="match status" value="1"/>
</dbReference>
<dbReference type="EMBL" id="BPRH01003749">
    <property type="protein sequence ID" value="GJF10558.1"/>
    <property type="molecule type" value="Genomic_DNA"/>
</dbReference>
<keyword evidence="2" id="KW-0489">Methyltransferase</keyword>
<evidence type="ECO:0000313" key="3">
    <source>
        <dbReference type="Proteomes" id="UP001060504"/>
    </source>
</evidence>
<dbReference type="GO" id="GO:0008168">
    <property type="term" value="F:methyltransferase activity"/>
    <property type="evidence" value="ECO:0007669"/>
    <property type="project" value="UniProtKB-KW"/>
</dbReference>
<comment type="caution">
    <text evidence="2">The sequence shown here is derived from an EMBL/GenBank/DDBJ whole genome shotgun (WGS) entry which is preliminary data.</text>
</comment>
<dbReference type="SUPFAM" id="SSF53335">
    <property type="entry name" value="S-adenosyl-L-methionine-dependent methyltransferases"/>
    <property type="match status" value="1"/>
</dbReference>
<keyword evidence="2" id="KW-0808">Transferase</keyword>
<dbReference type="Gene3D" id="3.40.50.150">
    <property type="entry name" value="Vaccinia Virus protein VP39"/>
    <property type="match status" value="1"/>
</dbReference>
<gene>
    <name evidence="2" type="ORF">NGTWS1702_35810</name>
</gene>
<evidence type="ECO:0000313" key="2">
    <source>
        <dbReference type="EMBL" id="GJF10558.1"/>
    </source>
</evidence>
<dbReference type="Pfam" id="PF08241">
    <property type="entry name" value="Methyltransf_11"/>
    <property type="match status" value="1"/>
</dbReference>